<evidence type="ECO:0000313" key="4">
    <source>
        <dbReference type="Proteomes" id="UP001295794"/>
    </source>
</evidence>
<dbReference type="SUPFAM" id="SSF56752">
    <property type="entry name" value="D-aminoacid aminotransferase-like PLP-dependent enzymes"/>
    <property type="match status" value="1"/>
</dbReference>
<reference evidence="3" key="1">
    <citation type="submission" date="2023-11" db="EMBL/GenBank/DDBJ databases">
        <authorList>
            <person name="De Vega J J."/>
            <person name="De Vega J J."/>
        </authorList>
    </citation>
    <scope>NUCLEOTIDE SEQUENCE</scope>
</reference>
<dbReference type="InterPro" id="IPR050571">
    <property type="entry name" value="Class-IV_PLP-Dep_Aminotrnsfr"/>
</dbReference>
<dbReference type="EMBL" id="CAVNYO010000440">
    <property type="protein sequence ID" value="CAK5280319.1"/>
    <property type="molecule type" value="Genomic_DNA"/>
</dbReference>
<evidence type="ECO:0000256" key="1">
    <source>
        <dbReference type="ARBA" id="ARBA00009320"/>
    </source>
</evidence>
<dbReference type="GO" id="GO:0046394">
    <property type="term" value="P:carboxylic acid biosynthetic process"/>
    <property type="evidence" value="ECO:0007669"/>
    <property type="project" value="UniProtKB-ARBA"/>
</dbReference>
<dbReference type="InterPro" id="IPR001544">
    <property type="entry name" value="Aminotrans_IV"/>
</dbReference>
<comment type="caution">
    <text evidence="3">The sequence shown here is derived from an EMBL/GenBank/DDBJ whole genome shotgun (WGS) entry which is preliminary data.</text>
</comment>
<organism evidence="3 4">
    <name type="scientific">Mycena citricolor</name>
    <dbReference type="NCBI Taxonomy" id="2018698"/>
    <lineage>
        <taxon>Eukaryota</taxon>
        <taxon>Fungi</taxon>
        <taxon>Dikarya</taxon>
        <taxon>Basidiomycota</taxon>
        <taxon>Agaricomycotina</taxon>
        <taxon>Agaricomycetes</taxon>
        <taxon>Agaricomycetidae</taxon>
        <taxon>Agaricales</taxon>
        <taxon>Marasmiineae</taxon>
        <taxon>Mycenaceae</taxon>
        <taxon>Mycena</taxon>
    </lineage>
</organism>
<dbReference type="GO" id="GO:0003824">
    <property type="term" value="F:catalytic activity"/>
    <property type="evidence" value="ECO:0007669"/>
    <property type="project" value="InterPro"/>
</dbReference>
<dbReference type="InterPro" id="IPR036038">
    <property type="entry name" value="Aminotransferase-like"/>
</dbReference>
<gene>
    <name evidence="3" type="ORF">MYCIT1_LOCUS30808</name>
</gene>
<comment type="similarity">
    <text evidence="1">Belongs to the class-IV pyridoxal-phosphate-dependent aminotransferase family.</text>
</comment>
<feature type="region of interest" description="Disordered" evidence="2">
    <location>
        <begin position="101"/>
        <end position="121"/>
    </location>
</feature>
<dbReference type="InterPro" id="IPR043132">
    <property type="entry name" value="BCAT-like_C"/>
</dbReference>
<accession>A0AAD2HQ20</accession>
<feature type="compositionally biased region" description="Polar residues" evidence="2">
    <location>
        <begin position="112"/>
        <end position="121"/>
    </location>
</feature>
<keyword evidence="4" id="KW-1185">Reference proteome</keyword>
<proteinExistence type="inferred from homology"/>
<dbReference type="AlphaFoldDB" id="A0AAD2HQ20"/>
<sequence>MDSYLLLTTTRYDQFIYDRLRFNDRGGQPSRYLLLDYHVERLLRATEDDKHGWPEARAAITFENIFRACEAAVASQSGHSNEALKIRITVSRTGVVDATASSVGPSLRMDPTSPSFSRPLTDSETLYGPPMSLLLDTQPTPPNELFSSTKTTQRALYDAARVRVGLIPTDSDADVIMYNTAGEVTESSVSNVAFYRNQTWITPPLASGCLPGVLRQWLLRHKRIKEAAAGELKKGDVHEGDWLLLFNSVRGCRLGRIRAA</sequence>
<dbReference type="Pfam" id="PF01063">
    <property type="entry name" value="Aminotran_4"/>
    <property type="match status" value="1"/>
</dbReference>
<evidence type="ECO:0000256" key="2">
    <source>
        <dbReference type="SAM" id="MobiDB-lite"/>
    </source>
</evidence>
<evidence type="ECO:0000313" key="3">
    <source>
        <dbReference type="EMBL" id="CAK5280319.1"/>
    </source>
</evidence>
<evidence type="ECO:0008006" key="5">
    <source>
        <dbReference type="Google" id="ProtNLM"/>
    </source>
</evidence>
<dbReference type="Proteomes" id="UP001295794">
    <property type="component" value="Unassembled WGS sequence"/>
</dbReference>
<dbReference type="PANTHER" id="PTHR42743">
    <property type="entry name" value="AMINO-ACID AMINOTRANSFERASE"/>
    <property type="match status" value="1"/>
</dbReference>
<name>A0AAD2HQ20_9AGAR</name>
<dbReference type="Gene3D" id="3.20.10.10">
    <property type="entry name" value="D-amino Acid Aminotransferase, subunit A, domain 2"/>
    <property type="match status" value="1"/>
</dbReference>
<protein>
    <recommendedName>
        <fullName evidence="5">Aminodeoxychorismate lyase</fullName>
    </recommendedName>
</protein>
<dbReference type="PANTHER" id="PTHR42743:SF11">
    <property type="entry name" value="AMINODEOXYCHORISMATE LYASE"/>
    <property type="match status" value="1"/>
</dbReference>